<comment type="caution">
    <text evidence="5">The sequence shown here is derived from an EMBL/GenBank/DDBJ whole genome shotgun (WGS) entry which is preliminary data.</text>
</comment>
<dbReference type="PANTHER" id="PTHR43976:SF16">
    <property type="entry name" value="SHORT-CHAIN DEHYDROGENASE_REDUCTASE FAMILY PROTEIN"/>
    <property type="match status" value="1"/>
</dbReference>
<dbReference type="GO" id="GO:0016491">
    <property type="term" value="F:oxidoreductase activity"/>
    <property type="evidence" value="ECO:0007669"/>
    <property type="project" value="UniProtKB-KW"/>
</dbReference>
<dbReference type="PROSITE" id="PS00061">
    <property type="entry name" value="ADH_SHORT"/>
    <property type="match status" value="1"/>
</dbReference>
<dbReference type="AlphaFoldDB" id="A0A4Q1JW35"/>
<dbReference type="NCBIfam" id="NF004824">
    <property type="entry name" value="PRK06180.1"/>
    <property type="match status" value="1"/>
</dbReference>
<keyword evidence="2" id="KW-0560">Oxidoreductase</keyword>
<dbReference type="OrthoDB" id="9775296at2"/>
<dbReference type="InterPro" id="IPR057326">
    <property type="entry name" value="KR_dom"/>
</dbReference>
<evidence type="ECO:0000313" key="6">
    <source>
        <dbReference type="Proteomes" id="UP000289784"/>
    </source>
</evidence>
<sequence>MTTQTWFITGASRGIGRELARAALAAGHRVAATSRRSSDITAALGEHANLLPLDLDVTNPAQIRAAVEVAKARFEGIDVLVNNAGYGYLGLFEETNADDARAQFDTNVFGLFDVTRAVLPVMRAQRRGHIFNVSSIGGIAGFASATLYCASKFAVEGFSASLADEVRDLGIHVTVVGPGFIRTDFLDPTSVRFADSAIEDYAALSQQLREYYEQKSHQQSGDPARLAAAFLELAAAPNPPQRFSAGSDALEVTDQRLTQLQQDRQAWAALSSSVDGQWA</sequence>
<dbReference type="PRINTS" id="PR00080">
    <property type="entry name" value="SDRFAMILY"/>
</dbReference>
<evidence type="ECO:0000256" key="2">
    <source>
        <dbReference type="ARBA" id="ARBA00023002"/>
    </source>
</evidence>
<keyword evidence="6" id="KW-1185">Reference proteome</keyword>
<dbReference type="Pfam" id="PF00106">
    <property type="entry name" value="adh_short"/>
    <property type="match status" value="1"/>
</dbReference>
<accession>A0A4Q1JW35</accession>
<reference evidence="5 6" key="1">
    <citation type="submission" date="2019-01" db="EMBL/GenBank/DDBJ databases">
        <title>Pseudoxanthomonas composti sp. nov., isolated from compost.</title>
        <authorList>
            <person name="Yang G."/>
        </authorList>
    </citation>
    <scope>NUCLEOTIDE SEQUENCE [LARGE SCALE GENOMIC DNA]</scope>
    <source>
        <strain evidence="5 6">GSS15</strain>
    </source>
</reference>
<gene>
    <name evidence="5" type="ORF">EPA99_09880</name>
</gene>
<name>A0A4Q1JW35_9GAMM</name>
<evidence type="ECO:0000256" key="3">
    <source>
        <dbReference type="RuleBase" id="RU000363"/>
    </source>
</evidence>
<dbReference type="CDD" id="cd05374">
    <property type="entry name" value="17beta-HSD-like_SDR_c"/>
    <property type="match status" value="1"/>
</dbReference>
<dbReference type="PANTHER" id="PTHR43976">
    <property type="entry name" value="SHORT CHAIN DEHYDROGENASE"/>
    <property type="match status" value="1"/>
</dbReference>
<comment type="similarity">
    <text evidence="1 3">Belongs to the short-chain dehydrogenases/reductases (SDR) family.</text>
</comment>
<dbReference type="InterPro" id="IPR036291">
    <property type="entry name" value="NAD(P)-bd_dom_sf"/>
</dbReference>
<dbReference type="InterPro" id="IPR002347">
    <property type="entry name" value="SDR_fam"/>
</dbReference>
<dbReference type="InterPro" id="IPR051911">
    <property type="entry name" value="SDR_oxidoreductase"/>
</dbReference>
<dbReference type="EMBL" id="SAWZ01000004">
    <property type="protein sequence ID" value="RXR06135.1"/>
    <property type="molecule type" value="Genomic_DNA"/>
</dbReference>
<dbReference type="InterPro" id="IPR020904">
    <property type="entry name" value="Sc_DH/Rdtase_CS"/>
</dbReference>
<feature type="domain" description="Ketoreductase" evidence="4">
    <location>
        <begin position="4"/>
        <end position="184"/>
    </location>
</feature>
<dbReference type="RefSeq" id="WP_129471046.1">
    <property type="nucleotide sequence ID" value="NZ_SAWZ01000004.1"/>
</dbReference>
<dbReference type="PRINTS" id="PR00081">
    <property type="entry name" value="GDHRDH"/>
</dbReference>
<evidence type="ECO:0000259" key="4">
    <source>
        <dbReference type="SMART" id="SM00822"/>
    </source>
</evidence>
<evidence type="ECO:0000256" key="1">
    <source>
        <dbReference type="ARBA" id="ARBA00006484"/>
    </source>
</evidence>
<protein>
    <submittedName>
        <fullName evidence="5">SDR family NAD(P)-dependent oxidoreductase</fullName>
    </submittedName>
</protein>
<evidence type="ECO:0000313" key="5">
    <source>
        <dbReference type="EMBL" id="RXR06135.1"/>
    </source>
</evidence>
<dbReference type="SUPFAM" id="SSF51735">
    <property type="entry name" value="NAD(P)-binding Rossmann-fold domains"/>
    <property type="match status" value="1"/>
</dbReference>
<dbReference type="SMART" id="SM00822">
    <property type="entry name" value="PKS_KR"/>
    <property type="match status" value="1"/>
</dbReference>
<dbReference type="Proteomes" id="UP000289784">
    <property type="component" value="Unassembled WGS sequence"/>
</dbReference>
<organism evidence="5 6">
    <name type="scientific">Pseudoxanthomonas composti</name>
    <dbReference type="NCBI Taxonomy" id="2137479"/>
    <lineage>
        <taxon>Bacteria</taxon>
        <taxon>Pseudomonadati</taxon>
        <taxon>Pseudomonadota</taxon>
        <taxon>Gammaproteobacteria</taxon>
        <taxon>Lysobacterales</taxon>
        <taxon>Lysobacteraceae</taxon>
        <taxon>Pseudoxanthomonas</taxon>
    </lineage>
</organism>
<dbReference type="Gene3D" id="3.40.50.720">
    <property type="entry name" value="NAD(P)-binding Rossmann-like Domain"/>
    <property type="match status" value="1"/>
</dbReference>
<proteinExistence type="inferred from homology"/>